<reference evidence="1" key="1">
    <citation type="submission" date="2018-05" db="EMBL/GenBank/DDBJ databases">
        <authorList>
            <person name="Lanie J.A."/>
            <person name="Ng W.-L."/>
            <person name="Kazmierczak K.M."/>
            <person name="Andrzejewski T.M."/>
            <person name="Davidsen T.M."/>
            <person name="Wayne K.J."/>
            <person name="Tettelin H."/>
            <person name="Glass J.I."/>
            <person name="Rusch D."/>
            <person name="Podicherti R."/>
            <person name="Tsui H.-C.T."/>
            <person name="Winkler M.E."/>
        </authorList>
    </citation>
    <scope>NUCLEOTIDE SEQUENCE</scope>
</reference>
<feature type="non-terminal residue" evidence="1">
    <location>
        <position position="147"/>
    </location>
</feature>
<dbReference type="AlphaFoldDB" id="A0A382VHK0"/>
<dbReference type="SUPFAM" id="SSF53335">
    <property type="entry name" value="S-adenosyl-L-methionine-dependent methyltransferases"/>
    <property type="match status" value="1"/>
</dbReference>
<dbReference type="InterPro" id="IPR029063">
    <property type="entry name" value="SAM-dependent_MTases_sf"/>
</dbReference>
<feature type="non-terminal residue" evidence="1">
    <location>
        <position position="1"/>
    </location>
</feature>
<proteinExistence type="predicted"/>
<dbReference type="EMBL" id="UINC01151961">
    <property type="protein sequence ID" value="SVD45870.1"/>
    <property type="molecule type" value="Genomic_DNA"/>
</dbReference>
<dbReference type="Pfam" id="PF06325">
    <property type="entry name" value="PrmA"/>
    <property type="match status" value="1"/>
</dbReference>
<gene>
    <name evidence="1" type="ORF">METZ01_LOCUS398724</name>
</gene>
<name>A0A382VHK0_9ZZZZ</name>
<sequence>VDALACSSFETTQGGLWSLEMLLQGPLDQSDLEIRLALTAASLNLPVPDLILKALPEKDWVAESQRALPPIQAGRFFVHGAHDRGTAPDSAIALEVDAGRAFGNGRHESTYGCLLTLDHLAKIQRFRRPLDLGCGAGVLALAMASAN</sequence>
<protein>
    <submittedName>
        <fullName evidence="1">Uncharacterized protein</fullName>
    </submittedName>
</protein>
<organism evidence="1">
    <name type="scientific">marine metagenome</name>
    <dbReference type="NCBI Taxonomy" id="408172"/>
    <lineage>
        <taxon>unclassified sequences</taxon>
        <taxon>metagenomes</taxon>
        <taxon>ecological metagenomes</taxon>
    </lineage>
</organism>
<dbReference type="Gene3D" id="3.40.50.150">
    <property type="entry name" value="Vaccinia Virus protein VP39"/>
    <property type="match status" value="1"/>
</dbReference>
<accession>A0A382VHK0</accession>
<evidence type="ECO:0000313" key="1">
    <source>
        <dbReference type="EMBL" id="SVD45870.1"/>
    </source>
</evidence>